<reference evidence="6" key="2">
    <citation type="journal article" date="2021" name="PeerJ">
        <title>Extensive microbial diversity within the chicken gut microbiome revealed by metagenomics and culture.</title>
        <authorList>
            <person name="Gilroy R."/>
            <person name="Ravi A."/>
            <person name="Getino M."/>
            <person name="Pursley I."/>
            <person name="Horton D.L."/>
            <person name="Alikhan N.F."/>
            <person name="Baker D."/>
            <person name="Gharbi K."/>
            <person name="Hall N."/>
            <person name="Watson M."/>
            <person name="Adriaenssens E.M."/>
            <person name="Foster-Nyarko E."/>
            <person name="Jarju S."/>
            <person name="Secka A."/>
            <person name="Antonio M."/>
            <person name="Oren A."/>
            <person name="Chaudhuri R.R."/>
            <person name="La Ragione R."/>
            <person name="Hildebrand F."/>
            <person name="Pallen M.J."/>
        </authorList>
    </citation>
    <scope>NUCLEOTIDE SEQUENCE</scope>
    <source>
        <strain evidence="6">11167</strain>
    </source>
</reference>
<keyword evidence="3" id="KW-0804">Transcription</keyword>
<dbReference type="EMBL" id="JADIMU010000064">
    <property type="protein sequence ID" value="MBO8443902.1"/>
    <property type="molecule type" value="Genomic_DNA"/>
</dbReference>
<dbReference type="InterPro" id="IPR000792">
    <property type="entry name" value="Tscrpt_reg_LuxR_C"/>
</dbReference>
<protein>
    <submittedName>
        <fullName evidence="6">Response regulator transcription factor</fullName>
    </submittedName>
</protein>
<sequence length="300" mass="33186">MRASLTLLLGLLAFCVISMDLALSIVYRRLAPHKRGTTLTVFTAAGLALLLFQMLDSWSALSFPEPVYQILGCIWLGLIALVASFMLMVVPVFACWAIGQPYRNPYRTIFILVAAAFLGVSLADIFVPGVVLDQIGLCLSLFDIFFCIIVMIRNRKGIDDRDVRVLVLTIFIVSLSLLPIVVVGIFSPLVRAIGVDIFLLAIAIVLLVFLFLSISRFIRLSGGQEKPEEEEKVDLSAYHITARESEVIELVGQGLTNKEIAQRLNLSVNTVNNHIANIFSKTGVRSRIDLLNLIHKGIWS</sequence>
<evidence type="ECO:0000256" key="4">
    <source>
        <dbReference type="SAM" id="Phobius"/>
    </source>
</evidence>
<dbReference type="SMART" id="SM00421">
    <property type="entry name" value="HTH_LUXR"/>
    <property type="match status" value="1"/>
</dbReference>
<proteinExistence type="predicted"/>
<dbReference type="CDD" id="cd06170">
    <property type="entry name" value="LuxR_C_like"/>
    <property type="match status" value="1"/>
</dbReference>
<comment type="caution">
    <text evidence="6">The sequence shown here is derived from an EMBL/GenBank/DDBJ whole genome shotgun (WGS) entry which is preliminary data.</text>
</comment>
<keyword evidence="4" id="KW-0472">Membrane</keyword>
<organism evidence="6 7">
    <name type="scientific">Candidatus Aphodenecus pullistercoris</name>
    <dbReference type="NCBI Taxonomy" id="2840669"/>
    <lineage>
        <taxon>Bacteria</taxon>
        <taxon>Pseudomonadati</taxon>
        <taxon>Spirochaetota</taxon>
        <taxon>Spirochaetia</taxon>
        <taxon>Spirochaetales</taxon>
        <taxon>Candidatus Aphodenecus</taxon>
    </lineage>
</organism>
<feature type="transmembrane region" description="Helical" evidence="4">
    <location>
        <begin position="134"/>
        <end position="153"/>
    </location>
</feature>
<keyword evidence="1" id="KW-0805">Transcription regulation</keyword>
<dbReference type="GO" id="GO:0006355">
    <property type="term" value="P:regulation of DNA-templated transcription"/>
    <property type="evidence" value="ECO:0007669"/>
    <property type="project" value="InterPro"/>
</dbReference>
<feature type="transmembrane region" description="Helical" evidence="4">
    <location>
        <begin position="39"/>
        <end position="55"/>
    </location>
</feature>
<dbReference type="PROSITE" id="PS50043">
    <property type="entry name" value="HTH_LUXR_2"/>
    <property type="match status" value="1"/>
</dbReference>
<dbReference type="InterPro" id="IPR036388">
    <property type="entry name" value="WH-like_DNA-bd_sf"/>
</dbReference>
<gene>
    <name evidence="6" type="ORF">IAC42_09150</name>
</gene>
<feature type="transmembrane region" description="Helical" evidence="4">
    <location>
        <begin position="109"/>
        <end position="128"/>
    </location>
</feature>
<dbReference type="Proteomes" id="UP000823633">
    <property type="component" value="Unassembled WGS sequence"/>
</dbReference>
<evidence type="ECO:0000313" key="6">
    <source>
        <dbReference type="EMBL" id="MBO8443902.1"/>
    </source>
</evidence>
<dbReference type="Pfam" id="PF00196">
    <property type="entry name" value="GerE"/>
    <property type="match status" value="1"/>
</dbReference>
<keyword evidence="4" id="KW-0812">Transmembrane</keyword>
<keyword evidence="4" id="KW-1133">Transmembrane helix</keyword>
<evidence type="ECO:0000259" key="5">
    <source>
        <dbReference type="PROSITE" id="PS50043"/>
    </source>
</evidence>
<feature type="transmembrane region" description="Helical" evidence="4">
    <location>
        <begin position="165"/>
        <end position="186"/>
    </location>
</feature>
<dbReference type="AlphaFoldDB" id="A0A9D9EAV7"/>
<dbReference type="PANTHER" id="PTHR44688">
    <property type="entry name" value="DNA-BINDING TRANSCRIPTIONAL ACTIVATOR DEVR_DOSR"/>
    <property type="match status" value="1"/>
</dbReference>
<dbReference type="InterPro" id="IPR016032">
    <property type="entry name" value="Sig_transdc_resp-reg_C-effctor"/>
</dbReference>
<dbReference type="PANTHER" id="PTHR44688:SF16">
    <property type="entry name" value="DNA-BINDING TRANSCRIPTIONAL ACTIVATOR DEVR_DOSR"/>
    <property type="match status" value="1"/>
</dbReference>
<dbReference type="GO" id="GO:0003677">
    <property type="term" value="F:DNA binding"/>
    <property type="evidence" value="ECO:0007669"/>
    <property type="project" value="UniProtKB-KW"/>
</dbReference>
<dbReference type="PROSITE" id="PS00622">
    <property type="entry name" value="HTH_LUXR_1"/>
    <property type="match status" value="1"/>
</dbReference>
<evidence type="ECO:0000256" key="3">
    <source>
        <dbReference type="ARBA" id="ARBA00023163"/>
    </source>
</evidence>
<feature type="domain" description="HTH luxR-type" evidence="5">
    <location>
        <begin position="233"/>
        <end position="298"/>
    </location>
</feature>
<accession>A0A9D9EAV7</accession>
<dbReference type="SUPFAM" id="SSF46894">
    <property type="entry name" value="C-terminal effector domain of the bipartite response regulators"/>
    <property type="match status" value="1"/>
</dbReference>
<feature type="transmembrane region" description="Helical" evidence="4">
    <location>
        <begin position="67"/>
        <end position="97"/>
    </location>
</feature>
<evidence type="ECO:0000256" key="1">
    <source>
        <dbReference type="ARBA" id="ARBA00023015"/>
    </source>
</evidence>
<name>A0A9D9EAV7_9SPIR</name>
<evidence type="ECO:0000256" key="2">
    <source>
        <dbReference type="ARBA" id="ARBA00023125"/>
    </source>
</evidence>
<feature type="transmembrane region" description="Helical" evidence="4">
    <location>
        <begin position="6"/>
        <end position="27"/>
    </location>
</feature>
<dbReference type="Gene3D" id="1.10.10.10">
    <property type="entry name" value="Winged helix-like DNA-binding domain superfamily/Winged helix DNA-binding domain"/>
    <property type="match status" value="1"/>
</dbReference>
<reference evidence="6" key="1">
    <citation type="submission" date="2020-10" db="EMBL/GenBank/DDBJ databases">
        <authorList>
            <person name="Gilroy R."/>
        </authorList>
    </citation>
    <scope>NUCLEOTIDE SEQUENCE</scope>
    <source>
        <strain evidence="6">11167</strain>
    </source>
</reference>
<dbReference type="PRINTS" id="PR00038">
    <property type="entry name" value="HTHLUXR"/>
</dbReference>
<feature type="transmembrane region" description="Helical" evidence="4">
    <location>
        <begin position="192"/>
        <end position="212"/>
    </location>
</feature>
<keyword evidence="2" id="KW-0238">DNA-binding</keyword>
<evidence type="ECO:0000313" key="7">
    <source>
        <dbReference type="Proteomes" id="UP000823633"/>
    </source>
</evidence>